<dbReference type="SUPFAM" id="SSF47592">
    <property type="entry name" value="SWIB/MDM2 domain"/>
    <property type="match status" value="1"/>
</dbReference>
<feature type="compositionally biased region" description="Low complexity" evidence="1">
    <location>
        <begin position="22"/>
        <end position="49"/>
    </location>
</feature>
<dbReference type="InterPro" id="IPR003121">
    <property type="entry name" value="SWIB_MDM2_domain"/>
</dbReference>
<feature type="region of interest" description="Disordered" evidence="1">
    <location>
        <begin position="1"/>
        <end position="65"/>
    </location>
</feature>
<reference evidence="3" key="1">
    <citation type="journal article" date="2020" name="Nature">
        <title>Giant virus diversity and host interactions through global metagenomics.</title>
        <authorList>
            <person name="Schulz F."/>
            <person name="Roux S."/>
            <person name="Paez-Espino D."/>
            <person name="Jungbluth S."/>
            <person name="Walsh D.A."/>
            <person name="Denef V.J."/>
            <person name="McMahon K.D."/>
            <person name="Konstantinidis K.T."/>
            <person name="Eloe-Fadrosh E.A."/>
            <person name="Kyrpides N.C."/>
            <person name="Woyke T."/>
        </authorList>
    </citation>
    <scope>NUCLEOTIDE SEQUENCE</scope>
    <source>
        <strain evidence="3">GVMAG-M-3300009684-20</strain>
    </source>
</reference>
<evidence type="ECO:0000259" key="2">
    <source>
        <dbReference type="PROSITE" id="PS51925"/>
    </source>
</evidence>
<feature type="domain" description="DM2" evidence="2">
    <location>
        <begin position="157"/>
        <end position="240"/>
    </location>
</feature>
<evidence type="ECO:0000313" key="3">
    <source>
        <dbReference type="EMBL" id="QHS87189.1"/>
    </source>
</evidence>
<accession>A0A6C0B6L5</accession>
<dbReference type="EMBL" id="MN739078">
    <property type="protein sequence ID" value="QHS87189.1"/>
    <property type="molecule type" value="Genomic_DNA"/>
</dbReference>
<dbReference type="PROSITE" id="PS51925">
    <property type="entry name" value="SWIB_MDM2"/>
    <property type="match status" value="1"/>
</dbReference>
<organism evidence="3">
    <name type="scientific">viral metagenome</name>
    <dbReference type="NCBI Taxonomy" id="1070528"/>
    <lineage>
        <taxon>unclassified sequences</taxon>
        <taxon>metagenomes</taxon>
        <taxon>organismal metagenomes</taxon>
    </lineage>
</organism>
<proteinExistence type="predicted"/>
<dbReference type="InterPro" id="IPR036885">
    <property type="entry name" value="SWIB_MDM2_dom_sf"/>
</dbReference>
<sequence>MSAKPSQSNSNMSTEAPKTVKKVSAPKAAKAAAPAPAAAAAPAPAPAAEPKVKAARKAPAAKTEVVVPTVAAPEVAVPSSTEAAAPASIAGIVERIRELRTRVANDLKEIIADTLVAAKASAKQVKEAGKKRRVKKDVADMTPEEKTAWELRRSKNAFLKPRGLSTELCSFMKLPAGSQRSQTEVTKFVSTYVKENSCFDPSNKRRIIPDGVLSRLLKVKDTDTVTYLNLQSFLKVHFLKA</sequence>
<dbReference type="Pfam" id="PF02201">
    <property type="entry name" value="SWIB"/>
    <property type="match status" value="1"/>
</dbReference>
<dbReference type="CDD" id="cd10567">
    <property type="entry name" value="SWIB-MDM2_like"/>
    <property type="match status" value="1"/>
</dbReference>
<evidence type="ECO:0000256" key="1">
    <source>
        <dbReference type="SAM" id="MobiDB-lite"/>
    </source>
</evidence>
<feature type="compositionally biased region" description="Polar residues" evidence="1">
    <location>
        <begin position="1"/>
        <end position="14"/>
    </location>
</feature>
<protein>
    <recommendedName>
        <fullName evidence="2">DM2 domain-containing protein</fullName>
    </recommendedName>
</protein>
<dbReference type="AlphaFoldDB" id="A0A6C0B6L5"/>
<dbReference type="Gene3D" id="1.10.245.10">
    <property type="entry name" value="SWIB/MDM2 domain"/>
    <property type="match status" value="1"/>
</dbReference>
<name>A0A6C0B6L5_9ZZZZ</name>